<keyword evidence="6" id="KW-1185">Reference proteome</keyword>
<dbReference type="Gene3D" id="3.30.300.30">
    <property type="match status" value="1"/>
</dbReference>
<dbReference type="InterPro" id="IPR000873">
    <property type="entry name" value="AMP-dep_synth/lig_dom"/>
</dbReference>
<dbReference type="PATRIC" id="fig|1653479.3.peg.1215"/>
<sequence length="533" mass="56886">MTVFTRAYRAPSRTRDLAMYLTQGLHRSAVTTPDRAATVFGDRVRTFSEQIDRVARFAAGLHSVGVESGDRVAMLAFNSDRYSEYLLAVPWADAVLNPVNIRWSPVEVAYALNDSGTKVLIVDDTFGAMVPALRASCPDLATVVYCGDGSTPDGMVSYEDLVASHGPVPDVRRSGDALAGLFYTGGTTGFPKGVMLSHANLVTSGLGTVATGQLLDDASVLLHAAPMFHLADLAAWVGQVMLGGTHVMVPFFEPTAVLGAIAQHSVTDVLLVPTMIQLLVDHPTLSEFDTSSLSRVLYGGSPISAGVLERTLAKLPQARLTQAYGMTELAPVASLLWPEHHVGQRIGSAGRAAPHSEICILGPDDEQLSTGDVGEICVRGGHVMLGYWNKPEETAAAVRDGWMHTGDVGYLDSDGFLFVVDRLKDMIITGGENVYSAEVESALSRHPAVLACAVIGVPDEEWGERVHACVVLAEGLSPTTAELREHTRTYVAGYKTPRTIEFVTALPMSGAGKILKRDLRDAYVAKEALGASL</sequence>
<dbReference type="AlphaFoldDB" id="A0A143QHJ7"/>
<feature type="domain" description="AMP-binding enzyme C-terminal" evidence="4">
    <location>
        <begin position="438"/>
        <end position="513"/>
    </location>
</feature>
<reference evidence="6" key="2">
    <citation type="submission" date="2016-04" db="EMBL/GenBank/DDBJ databases">
        <title>Complete Genome and Plasmid Sequences for Rhodococcus fascians D188 and Draft Sequences for Rhodococcus spp. Isolates PBTS 1 and PBTS 2.</title>
        <authorList>
            <person name="Stamer R."/>
            <person name="Vereecke D."/>
            <person name="Zhang Y."/>
            <person name="Schilkey F."/>
            <person name="Devitt N."/>
            <person name="Randall J."/>
        </authorList>
    </citation>
    <scope>NUCLEOTIDE SEQUENCE [LARGE SCALE GENOMIC DNA]</scope>
    <source>
        <strain evidence="6">PBTS2</strain>
    </source>
</reference>
<evidence type="ECO:0000313" key="6">
    <source>
        <dbReference type="Proteomes" id="UP000076038"/>
    </source>
</evidence>
<dbReference type="PANTHER" id="PTHR43767">
    <property type="entry name" value="LONG-CHAIN-FATTY-ACID--COA LIGASE"/>
    <property type="match status" value="1"/>
</dbReference>
<dbReference type="Pfam" id="PF13193">
    <property type="entry name" value="AMP-binding_C"/>
    <property type="match status" value="1"/>
</dbReference>
<accession>A0A143QHJ7</accession>
<protein>
    <submittedName>
        <fullName evidence="5">Long-chain-fatty-acid--CoA ligase</fullName>
        <ecNumber evidence="5">6.2.1.3</ecNumber>
    </submittedName>
</protein>
<proteinExistence type="inferred from homology"/>
<dbReference type="SUPFAM" id="SSF56801">
    <property type="entry name" value="Acetyl-CoA synthetase-like"/>
    <property type="match status" value="1"/>
</dbReference>
<organism evidence="5 6">
    <name type="scientific">Rhodococcoides fascians</name>
    <name type="common">Rhodococcus fascians</name>
    <dbReference type="NCBI Taxonomy" id="1828"/>
    <lineage>
        <taxon>Bacteria</taxon>
        <taxon>Bacillati</taxon>
        <taxon>Actinomycetota</taxon>
        <taxon>Actinomycetes</taxon>
        <taxon>Mycobacteriales</taxon>
        <taxon>Nocardiaceae</taxon>
        <taxon>Rhodococcoides</taxon>
    </lineage>
</organism>
<dbReference type="Pfam" id="PF00501">
    <property type="entry name" value="AMP-binding"/>
    <property type="match status" value="1"/>
</dbReference>
<evidence type="ECO:0000256" key="2">
    <source>
        <dbReference type="ARBA" id="ARBA00022598"/>
    </source>
</evidence>
<evidence type="ECO:0000259" key="4">
    <source>
        <dbReference type="Pfam" id="PF13193"/>
    </source>
</evidence>
<feature type="domain" description="AMP-dependent synthetase/ligase" evidence="3">
    <location>
        <begin position="26"/>
        <end position="388"/>
    </location>
</feature>
<keyword evidence="2 5" id="KW-0436">Ligase</keyword>
<dbReference type="InterPro" id="IPR025110">
    <property type="entry name" value="AMP-bd_C"/>
</dbReference>
<name>A0A143QHJ7_RHOFA</name>
<dbReference type="PROSITE" id="PS00455">
    <property type="entry name" value="AMP_BINDING"/>
    <property type="match status" value="1"/>
</dbReference>
<dbReference type="GO" id="GO:0004467">
    <property type="term" value="F:long-chain fatty acid-CoA ligase activity"/>
    <property type="evidence" value="ECO:0007669"/>
    <property type="project" value="UniProtKB-EC"/>
</dbReference>
<dbReference type="FunFam" id="3.30.300.30:FF:000008">
    <property type="entry name" value="2,3-dihydroxybenzoate-AMP ligase"/>
    <property type="match status" value="1"/>
</dbReference>
<reference evidence="5 6" key="1">
    <citation type="journal article" date="2016" name="Genome Announc.">
        <title>Complete Genome and Plasmid Sequences for Rhodococcus fascians D188 and Draft Sequences for Rhodococcus Isolates PBTS 1 and PBTS 2.</title>
        <authorList>
            <person name="Stamler R.A."/>
            <person name="Vereecke D."/>
            <person name="Zhang Y."/>
            <person name="Schilkey F."/>
            <person name="Devitt N."/>
            <person name="Randall J.J."/>
        </authorList>
    </citation>
    <scope>NUCLEOTIDE SEQUENCE [LARGE SCALE GENOMIC DNA]</scope>
    <source>
        <strain evidence="5 6">PBTS2</strain>
    </source>
</reference>
<evidence type="ECO:0000259" key="3">
    <source>
        <dbReference type="Pfam" id="PF00501"/>
    </source>
</evidence>
<dbReference type="EC" id="6.2.1.3" evidence="5"/>
<evidence type="ECO:0000256" key="1">
    <source>
        <dbReference type="ARBA" id="ARBA00006432"/>
    </source>
</evidence>
<dbReference type="KEGG" id="rhs:A3Q41_01199"/>
<dbReference type="EMBL" id="CP015220">
    <property type="protein sequence ID" value="AMY22510.1"/>
    <property type="molecule type" value="Genomic_DNA"/>
</dbReference>
<dbReference type="CDD" id="cd17631">
    <property type="entry name" value="FACL_FadD13-like"/>
    <property type="match status" value="1"/>
</dbReference>
<dbReference type="Gene3D" id="3.40.50.12780">
    <property type="entry name" value="N-terminal domain of ligase-like"/>
    <property type="match status" value="1"/>
</dbReference>
<gene>
    <name evidence="5" type="primary">lcfB_3</name>
    <name evidence="5" type="ORF">A3Q41_01199</name>
</gene>
<dbReference type="Proteomes" id="UP000076038">
    <property type="component" value="Chromosome"/>
</dbReference>
<dbReference type="InterPro" id="IPR020845">
    <property type="entry name" value="AMP-binding_CS"/>
</dbReference>
<dbReference type="InterPro" id="IPR045851">
    <property type="entry name" value="AMP-bd_C_sf"/>
</dbReference>
<dbReference type="NCBIfam" id="NF004837">
    <property type="entry name" value="PRK06187.1"/>
    <property type="match status" value="1"/>
</dbReference>
<evidence type="ECO:0000313" key="5">
    <source>
        <dbReference type="EMBL" id="AMY22510.1"/>
    </source>
</evidence>
<dbReference type="PANTHER" id="PTHR43767:SF1">
    <property type="entry name" value="NONRIBOSOMAL PEPTIDE SYNTHASE PES1 (EUROFUNG)-RELATED"/>
    <property type="match status" value="1"/>
</dbReference>
<dbReference type="InterPro" id="IPR050237">
    <property type="entry name" value="ATP-dep_AMP-bd_enzyme"/>
</dbReference>
<comment type="similarity">
    <text evidence="1">Belongs to the ATP-dependent AMP-binding enzyme family.</text>
</comment>
<dbReference type="InterPro" id="IPR042099">
    <property type="entry name" value="ANL_N_sf"/>
</dbReference>